<proteinExistence type="predicted"/>
<name>A0A3A3YVF3_9ACTN</name>
<evidence type="ECO:0000313" key="3">
    <source>
        <dbReference type="Proteomes" id="UP000265614"/>
    </source>
</evidence>
<feature type="transmembrane region" description="Helical" evidence="1">
    <location>
        <begin position="177"/>
        <end position="199"/>
    </location>
</feature>
<sequence length="282" mass="27440">MSAPSAPGRPAQPYAAALARAAGGGRPAQLRRVVAAEWVKARSVPSTWAALGSFAAIMVGIAAAITGAADASALTPAERAALEPVAEALSGVFMGQVALGVLGALLVTAEHGSRLVTVTLTAVPQRGALLAGKALLLVALTAPVVLLATSASAVLGLALLDRQGLGLAPTAPGVPAAVLGTCAYLVLVALLGLAAGALLRSSAAAVVVLTVVLFLLPVLVGLLPAGVADAVGPWLPSQAGQAVTQLQERPGYLPPAAGLAVLGAYVAAALAAAAAVTARRDA</sequence>
<gene>
    <name evidence="2" type="ORF">D5H78_14500</name>
</gene>
<feature type="transmembrane region" description="Helical" evidence="1">
    <location>
        <begin position="206"/>
        <end position="227"/>
    </location>
</feature>
<comment type="caution">
    <text evidence="2">The sequence shown here is derived from an EMBL/GenBank/DDBJ whole genome shotgun (WGS) entry which is preliminary data.</text>
</comment>
<dbReference type="AlphaFoldDB" id="A0A3A3YVF3"/>
<dbReference type="Proteomes" id="UP000265614">
    <property type="component" value="Unassembled WGS sequence"/>
</dbReference>
<feature type="transmembrane region" description="Helical" evidence="1">
    <location>
        <begin position="48"/>
        <end position="68"/>
    </location>
</feature>
<evidence type="ECO:0000256" key="1">
    <source>
        <dbReference type="SAM" id="Phobius"/>
    </source>
</evidence>
<keyword evidence="1" id="KW-1133">Transmembrane helix</keyword>
<feature type="transmembrane region" description="Helical" evidence="1">
    <location>
        <begin position="256"/>
        <end position="278"/>
    </location>
</feature>
<dbReference type="OrthoDB" id="3297477at2"/>
<reference evidence="2 3" key="1">
    <citation type="submission" date="2018-09" db="EMBL/GenBank/DDBJ databases">
        <title>YIM 75000 draft genome.</title>
        <authorList>
            <person name="Tang S."/>
            <person name="Feng Y."/>
        </authorList>
    </citation>
    <scope>NUCLEOTIDE SEQUENCE [LARGE SCALE GENOMIC DNA]</scope>
    <source>
        <strain evidence="2 3">YIM 75000</strain>
    </source>
</reference>
<evidence type="ECO:0000313" key="2">
    <source>
        <dbReference type="EMBL" id="RJK94204.1"/>
    </source>
</evidence>
<keyword evidence="3" id="KW-1185">Reference proteome</keyword>
<feature type="transmembrane region" description="Helical" evidence="1">
    <location>
        <begin position="134"/>
        <end position="157"/>
    </location>
</feature>
<protein>
    <submittedName>
        <fullName evidence="2">ABC transporter permease</fullName>
    </submittedName>
</protein>
<accession>A0A3A3YVF3</accession>
<feature type="transmembrane region" description="Helical" evidence="1">
    <location>
        <begin position="88"/>
        <end position="107"/>
    </location>
</feature>
<keyword evidence="1" id="KW-0812">Transmembrane</keyword>
<dbReference type="EMBL" id="QZEZ01000007">
    <property type="protein sequence ID" value="RJK94204.1"/>
    <property type="molecule type" value="Genomic_DNA"/>
</dbReference>
<dbReference type="RefSeq" id="WP_119951213.1">
    <property type="nucleotide sequence ID" value="NZ_QZEZ01000007.1"/>
</dbReference>
<keyword evidence="1" id="KW-0472">Membrane</keyword>
<organism evidence="2 3">
    <name type="scientific">Vallicoccus soli</name>
    <dbReference type="NCBI Taxonomy" id="2339232"/>
    <lineage>
        <taxon>Bacteria</taxon>
        <taxon>Bacillati</taxon>
        <taxon>Actinomycetota</taxon>
        <taxon>Actinomycetes</taxon>
        <taxon>Motilibacterales</taxon>
        <taxon>Vallicoccaceae</taxon>
        <taxon>Vallicoccus</taxon>
    </lineage>
</organism>